<keyword evidence="1" id="KW-0732">Signal</keyword>
<gene>
    <name evidence="2" type="ORF">PoB_006706900</name>
</gene>
<feature type="chain" id="PRO_5043685709" evidence="1">
    <location>
        <begin position="20"/>
        <end position="86"/>
    </location>
</feature>
<evidence type="ECO:0000256" key="1">
    <source>
        <dbReference type="SAM" id="SignalP"/>
    </source>
</evidence>
<evidence type="ECO:0000313" key="3">
    <source>
        <dbReference type="Proteomes" id="UP000735302"/>
    </source>
</evidence>
<feature type="signal peptide" evidence="1">
    <location>
        <begin position="1"/>
        <end position="19"/>
    </location>
</feature>
<dbReference type="EMBL" id="BLXT01007620">
    <property type="protein sequence ID" value="GFO40564.1"/>
    <property type="molecule type" value="Genomic_DNA"/>
</dbReference>
<protein>
    <submittedName>
        <fullName evidence="2">Uncharacterized protein</fullName>
    </submittedName>
</protein>
<accession>A0AAV4D8P6</accession>
<dbReference type="Proteomes" id="UP000735302">
    <property type="component" value="Unassembled WGS sequence"/>
</dbReference>
<proteinExistence type="predicted"/>
<keyword evidence="3" id="KW-1185">Reference proteome</keyword>
<organism evidence="2 3">
    <name type="scientific">Plakobranchus ocellatus</name>
    <dbReference type="NCBI Taxonomy" id="259542"/>
    <lineage>
        <taxon>Eukaryota</taxon>
        <taxon>Metazoa</taxon>
        <taxon>Spiralia</taxon>
        <taxon>Lophotrochozoa</taxon>
        <taxon>Mollusca</taxon>
        <taxon>Gastropoda</taxon>
        <taxon>Heterobranchia</taxon>
        <taxon>Euthyneura</taxon>
        <taxon>Panpulmonata</taxon>
        <taxon>Sacoglossa</taxon>
        <taxon>Placobranchoidea</taxon>
        <taxon>Plakobranchidae</taxon>
        <taxon>Plakobranchus</taxon>
    </lineage>
</organism>
<evidence type="ECO:0000313" key="2">
    <source>
        <dbReference type="EMBL" id="GFO40564.1"/>
    </source>
</evidence>
<sequence>MKYVAVFFLALFVAAIVDSTDRKRCYRDGHQLLNGTTIDCSSLFNPKVYTGTGTTYCCEDDDREPNFKVFQLDRGSMAFTCDCKTD</sequence>
<name>A0AAV4D8P6_9GAST</name>
<reference evidence="2 3" key="1">
    <citation type="journal article" date="2021" name="Elife">
        <title>Chloroplast acquisition without the gene transfer in kleptoplastic sea slugs, Plakobranchus ocellatus.</title>
        <authorList>
            <person name="Maeda T."/>
            <person name="Takahashi S."/>
            <person name="Yoshida T."/>
            <person name="Shimamura S."/>
            <person name="Takaki Y."/>
            <person name="Nagai Y."/>
            <person name="Toyoda A."/>
            <person name="Suzuki Y."/>
            <person name="Arimoto A."/>
            <person name="Ishii H."/>
            <person name="Satoh N."/>
            <person name="Nishiyama T."/>
            <person name="Hasebe M."/>
            <person name="Maruyama T."/>
            <person name="Minagawa J."/>
            <person name="Obokata J."/>
            <person name="Shigenobu S."/>
        </authorList>
    </citation>
    <scope>NUCLEOTIDE SEQUENCE [LARGE SCALE GENOMIC DNA]</scope>
</reference>
<comment type="caution">
    <text evidence="2">The sequence shown here is derived from an EMBL/GenBank/DDBJ whole genome shotgun (WGS) entry which is preliminary data.</text>
</comment>
<dbReference type="AlphaFoldDB" id="A0AAV4D8P6"/>